<dbReference type="EMBL" id="JACHWX010000001">
    <property type="protein sequence ID" value="MBB3053767.1"/>
    <property type="molecule type" value="Genomic_DNA"/>
</dbReference>
<dbReference type="Proteomes" id="UP000539265">
    <property type="component" value="Unassembled WGS sequence"/>
</dbReference>
<dbReference type="Gene3D" id="2.60.120.10">
    <property type="entry name" value="Jelly Rolls"/>
    <property type="match status" value="1"/>
</dbReference>
<reference evidence="2" key="1">
    <citation type="submission" date="2020-08" db="EMBL/GenBank/DDBJ databases">
        <title>Genomic Encyclopedia of Type Strains, Phase III (KMG-III): the genomes of soil and plant-associated and newly described type strains.</title>
        <authorList>
            <person name="Whitman W."/>
        </authorList>
    </citation>
    <scope>NUCLEOTIDE SEQUENCE [LARGE SCALE GENOMIC DNA]</scope>
    <source>
        <strain evidence="2">CECT 8628</strain>
    </source>
</reference>
<comment type="caution">
    <text evidence="2">The sequence shown here is derived from an EMBL/GenBank/DDBJ whole genome shotgun (WGS) entry which is preliminary data.</text>
</comment>
<dbReference type="RefSeq" id="WP_183475737.1">
    <property type="nucleotide sequence ID" value="NZ_JACHWX010000001.1"/>
</dbReference>
<feature type="domain" description="Cupin type-2" evidence="1">
    <location>
        <begin position="79"/>
        <end position="132"/>
    </location>
</feature>
<accession>A0A839SAZ8</accession>
<dbReference type="Pfam" id="PF07883">
    <property type="entry name" value="Cupin_2"/>
    <property type="match status" value="1"/>
</dbReference>
<dbReference type="EC" id="1.13.11.24" evidence="2"/>
<evidence type="ECO:0000313" key="3">
    <source>
        <dbReference type="Proteomes" id="UP000539265"/>
    </source>
</evidence>
<dbReference type="GO" id="GO:0008127">
    <property type="term" value="F:quercetin 2,3-dioxygenase activity"/>
    <property type="evidence" value="ECO:0007669"/>
    <property type="project" value="UniProtKB-EC"/>
</dbReference>
<protein>
    <submittedName>
        <fullName evidence="2">Quercetin 2,3-dioxygenase</fullName>
        <ecNumber evidence="2">1.13.11.24</ecNumber>
    </submittedName>
</protein>
<name>A0A839SAZ8_9SPHI</name>
<dbReference type="InterPro" id="IPR014710">
    <property type="entry name" value="RmlC-like_jellyroll"/>
</dbReference>
<dbReference type="SUPFAM" id="SSF51182">
    <property type="entry name" value="RmlC-like cupins"/>
    <property type="match status" value="1"/>
</dbReference>
<evidence type="ECO:0000313" key="2">
    <source>
        <dbReference type="EMBL" id="MBB3053767.1"/>
    </source>
</evidence>
<dbReference type="InterPro" id="IPR013096">
    <property type="entry name" value="Cupin_2"/>
</dbReference>
<gene>
    <name evidence="2" type="ORF">FHS11_000171</name>
</gene>
<evidence type="ECO:0000259" key="1">
    <source>
        <dbReference type="Pfam" id="PF07883"/>
    </source>
</evidence>
<proteinExistence type="predicted"/>
<organism evidence="2 3">
    <name type="scientific">Mucilaginibacter gotjawali</name>
    <dbReference type="NCBI Taxonomy" id="1550579"/>
    <lineage>
        <taxon>Bacteria</taxon>
        <taxon>Pseudomonadati</taxon>
        <taxon>Bacteroidota</taxon>
        <taxon>Sphingobacteriia</taxon>
        <taxon>Sphingobacteriales</taxon>
        <taxon>Sphingobacteriaceae</taxon>
        <taxon>Mucilaginibacter</taxon>
    </lineage>
</organism>
<dbReference type="PANTHER" id="PTHR36440:SF1">
    <property type="entry name" value="PUTATIVE (AFU_ORTHOLOGUE AFUA_8G07350)-RELATED"/>
    <property type="match status" value="1"/>
</dbReference>
<dbReference type="InterPro" id="IPR053146">
    <property type="entry name" value="QDO-like"/>
</dbReference>
<dbReference type="AlphaFoldDB" id="A0A839SAZ8"/>
<keyword evidence="3" id="KW-1185">Reference proteome</keyword>
<dbReference type="InterPro" id="IPR011051">
    <property type="entry name" value="RmlC_Cupin_sf"/>
</dbReference>
<sequence>MQRRKFLTTATVAGILATSAKSLFGYTAAKVGFVLKKGKNRFNEHTMLIGNSPVDIKVSGKDTGGALTISEYTGFAKGGPPLHIHPLQDEVFYILEGEHLFQLGDRQFHLKQGDTVFIPRNTPHAPAQLSEKGKYLFFFTPSGKMEDFFRALSALKKDATSADAVKIFEDHDMKIVGPPLSVK</sequence>
<dbReference type="PANTHER" id="PTHR36440">
    <property type="entry name" value="PUTATIVE (AFU_ORTHOLOGUE AFUA_8G07350)-RELATED"/>
    <property type="match status" value="1"/>
</dbReference>
<keyword evidence="2" id="KW-0560">Oxidoreductase</keyword>